<evidence type="ECO:0000256" key="5">
    <source>
        <dbReference type="ARBA" id="ARBA00023040"/>
    </source>
</evidence>
<dbReference type="PRINTS" id="PR00237">
    <property type="entry name" value="GPCRRHODOPSN"/>
</dbReference>
<dbReference type="OrthoDB" id="2105199at2759"/>
<dbReference type="AlphaFoldDB" id="A0A7R8X557"/>
<keyword evidence="9" id="KW-0844">Vision</keyword>
<keyword evidence="5" id="KW-0297">G-protein coupled receptor</keyword>
<keyword evidence="8" id="KW-0807">Transducer</keyword>
<evidence type="ECO:0000256" key="6">
    <source>
        <dbReference type="ARBA" id="ARBA00023136"/>
    </source>
</evidence>
<dbReference type="PANTHER" id="PTHR24240">
    <property type="entry name" value="OPSIN"/>
    <property type="match status" value="1"/>
</dbReference>
<dbReference type="Gene3D" id="1.20.1070.10">
    <property type="entry name" value="Rhodopsin 7-helix transmembrane proteins"/>
    <property type="match status" value="1"/>
</dbReference>
<comment type="subcellular location">
    <subcellularLocation>
        <location evidence="1">Membrane</location>
        <topology evidence="1">Multi-pass membrane protein</topology>
    </subcellularLocation>
</comment>
<dbReference type="EMBL" id="LR900059">
    <property type="protein sequence ID" value="CAD7244006.1"/>
    <property type="molecule type" value="Genomic_DNA"/>
</dbReference>
<evidence type="ECO:0000256" key="8">
    <source>
        <dbReference type="ARBA" id="ARBA00023224"/>
    </source>
</evidence>
<evidence type="ECO:0000256" key="3">
    <source>
        <dbReference type="ARBA" id="ARBA00022692"/>
    </source>
</evidence>
<dbReference type="PROSITE" id="PS50262">
    <property type="entry name" value="G_PROTEIN_RECEP_F1_2"/>
    <property type="match status" value="1"/>
</dbReference>
<dbReference type="GO" id="GO:0016020">
    <property type="term" value="C:membrane"/>
    <property type="evidence" value="ECO:0007669"/>
    <property type="project" value="UniProtKB-SubCell"/>
</dbReference>
<keyword evidence="7" id="KW-0675">Receptor</keyword>
<evidence type="ECO:0000313" key="12">
    <source>
        <dbReference type="EMBL" id="CAD7244006.1"/>
    </source>
</evidence>
<dbReference type="Pfam" id="PF00001">
    <property type="entry name" value="7tm_1"/>
    <property type="match status" value="1"/>
</dbReference>
<evidence type="ECO:0000259" key="11">
    <source>
        <dbReference type="PROSITE" id="PS50262"/>
    </source>
</evidence>
<evidence type="ECO:0000256" key="2">
    <source>
        <dbReference type="ARBA" id="ARBA00010663"/>
    </source>
</evidence>
<keyword evidence="6 10" id="KW-0472">Membrane</keyword>
<evidence type="ECO:0000256" key="7">
    <source>
        <dbReference type="ARBA" id="ARBA00023170"/>
    </source>
</evidence>
<evidence type="ECO:0000256" key="9">
    <source>
        <dbReference type="ARBA" id="ARBA00023305"/>
    </source>
</evidence>
<comment type="similarity">
    <text evidence="2">Belongs to the G-protein coupled receptor 1 family.</text>
</comment>
<gene>
    <name evidence="12" type="ORF">DSTB1V02_LOCUS3911</name>
</gene>
<evidence type="ECO:0000313" key="13">
    <source>
        <dbReference type="Proteomes" id="UP000677054"/>
    </source>
</evidence>
<proteinExistence type="inferred from homology"/>
<keyword evidence="13" id="KW-1185">Reference proteome</keyword>
<evidence type="ECO:0000256" key="1">
    <source>
        <dbReference type="ARBA" id="ARBA00004141"/>
    </source>
</evidence>
<feature type="transmembrane region" description="Helical" evidence="10">
    <location>
        <begin position="175"/>
        <end position="202"/>
    </location>
</feature>
<accession>A0A7R8X557</accession>
<dbReference type="GO" id="GO:0007601">
    <property type="term" value="P:visual perception"/>
    <property type="evidence" value="ECO:0007669"/>
    <property type="project" value="UniProtKB-KW"/>
</dbReference>
<feature type="domain" description="G-protein coupled receptors family 1 profile" evidence="11">
    <location>
        <begin position="184"/>
        <end position="280"/>
    </location>
</feature>
<keyword evidence="4 10" id="KW-1133">Transmembrane helix</keyword>
<dbReference type="Proteomes" id="UP000677054">
    <property type="component" value="Unassembled WGS sequence"/>
</dbReference>
<keyword evidence="9" id="KW-0716">Sensory transduction</keyword>
<dbReference type="InterPro" id="IPR000276">
    <property type="entry name" value="GPCR_Rhodpsn"/>
</dbReference>
<organism evidence="12">
    <name type="scientific">Darwinula stevensoni</name>
    <dbReference type="NCBI Taxonomy" id="69355"/>
    <lineage>
        <taxon>Eukaryota</taxon>
        <taxon>Metazoa</taxon>
        <taxon>Ecdysozoa</taxon>
        <taxon>Arthropoda</taxon>
        <taxon>Crustacea</taxon>
        <taxon>Oligostraca</taxon>
        <taxon>Ostracoda</taxon>
        <taxon>Podocopa</taxon>
        <taxon>Podocopida</taxon>
        <taxon>Darwinulocopina</taxon>
        <taxon>Darwinuloidea</taxon>
        <taxon>Darwinulidae</taxon>
        <taxon>Darwinula</taxon>
    </lineage>
</organism>
<protein>
    <recommendedName>
        <fullName evidence="11">G-protein coupled receptors family 1 profile domain-containing protein</fullName>
    </recommendedName>
</protein>
<feature type="transmembrane region" description="Helical" evidence="10">
    <location>
        <begin position="262"/>
        <end position="283"/>
    </location>
</feature>
<dbReference type="SUPFAM" id="SSF81321">
    <property type="entry name" value="Family A G protein-coupled receptor-like"/>
    <property type="match status" value="1"/>
</dbReference>
<sequence length="299" mass="33502">MVSVAAASSDSIAGSKAADRGYAPSLNALRRVALRKRTEIPALPPTVADLQVDGSYRCTMEGVDWLIHDHLYNALRMMIFATPKNLEYLQHATTWYGDGTFGIAPRARDDVEDVQKVLAELETTMPSEAKPVGQYFRETYVDGRRRRGRARDEVVYPPQLWNVRDRTLSRNRSHVISASICCCLIPGGIMVYCYVTLIFSIKTASKCIQNARVLKKAASRERSLTKVVATLCLSYWVAWLPYTCVSLITAFGGKSSLDPMATVIPVMMAKSSFAINPILYAYMRLWIKKDWVQDEKTGD</sequence>
<dbReference type="InterPro" id="IPR017452">
    <property type="entry name" value="GPCR_Rhodpsn_7TM"/>
</dbReference>
<feature type="transmembrane region" description="Helical" evidence="10">
    <location>
        <begin position="223"/>
        <end position="242"/>
    </location>
</feature>
<evidence type="ECO:0000256" key="10">
    <source>
        <dbReference type="SAM" id="Phobius"/>
    </source>
</evidence>
<reference evidence="12" key="1">
    <citation type="submission" date="2020-11" db="EMBL/GenBank/DDBJ databases">
        <authorList>
            <person name="Tran Van P."/>
        </authorList>
    </citation>
    <scope>NUCLEOTIDE SEQUENCE</scope>
</reference>
<name>A0A7R8X557_9CRUS</name>
<evidence type="ECO:0000256" key="4">
    <source>
        <dbReference type="ARBA" id="ARBA00022989"/>
    </source>
</evidence>
<dbReference type="InterPro" id="IPR050125">
    <property type="entry name" value="GPCR_opsins"/>
</dbReference>
<keyword evidence="3 10" id="KW-0812">Transmembrane</keyword>
<dbReference type="EMBL" id="CAJPEV010000542">
    <property type="protein sequence ID" value="CAG0886299.1"/>
    <property type="molecule type" value="Genomic_DNA"/>
</dbReference>
<dbReference type="GO" id="GO:0004930">
    <property type="term" value="F:G protein-coupled receptor activity"/>
    <property type="evidence" value="ECO:0007669"/>
    <property type="project" value="UniProtKB-KW"/>
</dbReference>